<comment type="caution">
    <text evidence="2">The sequence shown here is derived from an EMBL/GenBank/DDBJ whole genome shotgun (WGS) entry which is preliminary data.</text>
</comment>
<dbReference type="EMBL" id="OBKZ01000026">
    <property type="protein sequence ID" value="SOB53345.1"/>
    <property type="molecule type" value="Genomic_DNA"/>
</dbReference>
<reference evidence="2 3" key="1">
    <citation type="submission" date="2017-08" db="EMBL/GenBank/DDBJ databases">
        <authorList>
            <person name="Chaillou S."/>
        </authorList>
    </citation>
    <scope>NUCLEOTIDE SEQUENCE [LARGE SCALE GENOMIC DNA]</scope>
    <source>
        <strain evidence="2 3">MFPA15A1205</strain>
    </source>
</reference>
<keyword evidence="1" id="KW-0812">Transmembrane</keyword>
<feature type="transmembrane region" description="Helical" evidence="1">
    <location>
        <begin position="34"/>
        <end position="52"/>
    </location>
</feature>
<evidence type="ECO:0000313" key="3">
    <source>
        <dbReference type="Proteomes" id="UP000219564"/>
    </source>
</evidence>
<sequence>MIVWVFPSLAVCGILFAYGLKAHLSGRHLNNRRLFFCLFFNGLFVVPYIDIIQNNEFLFLGHRPDILSAHPFIGWLALVCIVIHSLCLPVKHTVKGWCCRK</sequence>
<evidence type="ECO:0000313" key="2">
    <source>
        <dbReference type="EMBL" id="SOB53345.1"/>
    </source>
</evidence>
<keyword evidence="1" id="KW-0472">Membrane</keyword>
<evidence type="ECO:0000256" key="1">
    <source>
        <dbReference type="SAM" id="Phobius"/>
    </source>
</evidence>
<dbReference type="AlphaFoldDB" id="A0AAX2HAK8"/>
<gene>
    <name evidence="2" type="ORF">PLUA15_320011</name>
</gene>
<feature type="transmembrane region" description="Helical" evidence="1">
    <location>
        <begin position="72"/>
        <end position="90"/>
    </location>
</feature>
<dbReference type="Proteomes" id="UP000219564">
    <property type="component" value="Unassembled WGS sequence"/>
</dbReference>
<accession>A0AAX2HAK8</accession>
<protein>
    <submittedName>
        <fullName evidence="2">Uncharacterized protein</fullName>
    </submittedName>
</protein>
<name>A0AAX2HAK8_9PSED</name>
<feature type="transmembrane region" description="Helical" evidence="1">
    <location>
        <begin position="6"/>
        <end position="22"/>
    </location>
</feature>
<organism evidence="2 3">
    <name type="scientific">Pseudomonas lundensis</name>
    <dbReference type="NCBI Taxonomy" id="86185"/>
    <lineage>
        <taxon>Bacteria</taxon>
        <taxon>Pseudomonadati</taxon>
        <taxon>Pseudomonadota</taxon>
        <taxon>Gammaproteobacteria</taxon>
        <taxon>Pseudomonadales</taxon>
        <taxon>Pseudomonadaceae</taxon>
        <taxon>Pseudomonas</taxon>
    </lineage>
</organism>
<keyword evidence="1" id="KW-1133">Transmembrane helix</keyword>
<proteinExistence type="predicted"/>